<organism evidence="1 2">
    <name type="scientific">Keguizhuia sedimenti</name>
    <dbReference type="NCBI Taxonomy" id="3064264"/>
    <lineage>
        <taxon>Bacteria</taxon>
        <taxon>Pseudomonadati</taxon>
        <taxon>Pseudomonadota</taxon>
        <taxon>Betaproteobacteria</taxon>
        <taxon>Burkholderiales</taxon>
        <taxon>Oxalobacteraceae</taxon>
        <taxon>Keguizhuia</taxon>
    </lineage>
</organism>
<comment type="caution">
    <text evidence="1">The sequence shown here is derived from an EMBL/GenBank/DDBJ whole genome shotgun (WGS) entry which is preliminary data.</text>
</comment>
<keyword evidence="2" id="KW-1185">Reference proteome</keyword>
<dbReference type="EMBL" id="JAUYVH010000001">
    <property type="protein sequence ID" value="MDQ9168904.1"/>
    <property type="molecule type" value="Genomic_DNA"/>
</dbReference>
<name>A0ABU1BL77_9BURK</name>
<reference evidence="1 2" key="1">
    <citation type="submission" date="2023-08" db="EMBL/GenBank/DDBJ databases">
        <title>Oxalobacteraceae gen .nov., isolated from river sludge outside the plant.</title>
        <authorList>
            <person name="Zhao S.Y."/>
        </authorList>
    </citation>
    <scope>NUCLEOTIDE SEQUENCE [LARGE SCALE GENOMIC DNA]</scope>
    <source>
        <strain evidence="1 2">R-40</strain>
    </source>
</reference>
<protein>
    <submittedName>
        <fullName evidence="1">Uncharacterized protein</fullName>
    </submittedName>
</protein>
<proteinExistence type="predicted"/>
<dbReference type="RefSeq" id="WP_338434736.1">
    <property type="nucleotide sequence ID" value="NZ_JAUYVH010000001.1"/>
</dbReference>
<evidence type="ECO:0000313" key="2">
    <source>
        <dbReference type="Proteomes" id="UP001225596"/>
    </source>
</evidence>
<evidence type="ECO:0000313" key="1">
    <source>
        <dbReference type="EMBL" id="MDQ9168904.1"/>
    </source>
</evidence>
<dbReference type="Proteomes" id="UP001225596">
    <property type="component" value="Unassembled WGS sequence"/>
</dbReference>
<sequence length="101" mass="11785">MRQIKGIYVKWMVRARHPNDSPHKAAFRVFRTYLDELRFVRLFQALTENVDHLYKVAAKQQADIRKNNRPVDRATLDPRFAKPSAGWILGRQTVAAHRSGN</sequence>
<accession>A0ABU1BL77</accession>
<gene>
    <name evidence="1" type="ORF">Q8A64_00615</name>
</gene>